<dbReference type="AlphaFoldDB" id="A0A5N7CKB3"/>
<gene>
    <name evidence="2" type="ORF">BDV23DRAFT_147663</name>
</gene>
<keyword evidence="1" id="KW-0812">Transmembrane</keyword>
<evidence type="ECO:0000313" key="2">
    <source>
        <dbReference type="EMBL" id="KAE8394309.1"/>
    </source>
</evidence>
<organism evidence="2">
    <name type="scientific">Petromyces alliaceus</name>
    <name type="common">Aspergillus alliaceus</name>
    <dbReference type="NCBI Taxonomy" id="209559"/>
    <lineage>
        <taxon>Eukaryota</taxon>
        <taxon>Fungi</taxon>
        <taxon>Dikarya</taxon>
        <taxon>Ascomycota</taxon>
        <taxon>Pezizomycotina</taxon>
        <taxon>Eurotiomycetes</taxon>
        <taxon>Eurotiomycetidae</taxon>
        <taxon>Eurotiales</taxon>
        <taxon>Aspergillaceae</taxon>
        <taxon>Aspergillus</taxon>
        <taxon>Aspergillus subgen. Circumdati</taxon>
    </lineage>
</organism>
<proteinExistence type="predicted"/>
<name>A0A5N7CKB3_PETAA</name>
<protein>
    <submittedName>
        <fullName evidence="2">Uncharacterized protein</fullName>
    </submittedName>
</protein>
<dbReference type="OrthoDB" id="497380at2759"/>
<reference evidence="2" key="1">
    <citation type="submission" date="2019-04" db="EMBL/GenBank/DDBJ databases">
        <title>Friends and foes A comparative genomics studyof 23 Aspergillus species from section Flavi.</title>
        <authorList>
            <consortium name="DOE Joint Genome Institute"/>
            <person name="Kjaerbolling I."/>
            <person name="Vesth T."/>
            <person name="Frisvad J.C."/>
            <person name="Nybo J.L."/>
            <person name="Theobald S."/>
            <person name="Kildgaard S."/>
            <person name="Isbrandt T."/>
            <person name="Kuo A."/>
            <person name="Sato A."/>
            <person name="Lyhne E.K."/>
            <person name="Kogle M.E."/>
            <person name="Wiebenga A."/>
            <person name="Kun R.S."/>
            <person name="Lubbers R.J."/>
            <person name="Makela M.R."/>
            <person name="Barry K."/>
            <person name="Chovatia M."/>
            <person name="Clum A."/>
            <person name="Daum C."/>
            <person name="Haridas S."/>
            <person name="He G."/>
            <person name="LaButti K."/>
            <person name="Lipzen A."/>
            <person name="Mondo S."/>
            <person name="Riley R."/>
            <person name="Salamov A."/>
            <person name="Simmons B.A."/>
            <person name="Magnuson J.K."/>
            <person name="Henrissat B."/>
            <person name="Mortensen U.H."/>
            <person name="Larsen T.O."/>
            <person name="Devries R.P."/>
            <person name="Grigoriev I.V."/>
            <person name="Machida M."/>
            <person name="Baker S.E."/>
            <person name="Andersen M.R."/>
        </authorList>
    </citation>
    <scope>NUCLEOTIDE SEQUENCE [LARGE SCALE GENOMIC DNA]</scope>
    <source>
        <strain evidence="2">IBT 14317</strain>
    </source>
</reference>
<accession>A0A5N7CKB3</accession>
<dbReference type="EMBL" id="ML735224">
    <property type="protein sequence ID" value="KAE8394309.1"/>
    <property type="molecule type" value="Genomic_DNA"/>
</dbReference>
<keyword evidence="1" id="KW-0472">Membrane</keyword>
<evidence type="ECO:0000256" key="1">
    <source>
        <dbReference type="SAM" id="Phobius"/>
    </source>
</evidence>
<feature type="transmembrane region" description="Helical" evidence="1">
    <location>
        <begin position="32"/>
        <end position="50"/>
    </location>
</feature>
<keyword evidence="1" id="KW-1133">Transmembrane helix</keyword>
<dbReference type="Proteomes" id="UP000326877">
    <property type="component" value="Unassembled WGS sequence"/>
</dbReference>
<sequence length="60" mass="6665">MSNLFLGRYLERIRIILAGILIDSGNPILPRFAFLFVFALAFLICTGSGSKGPFKLPKSY</sequence>